<feature type="compositionally biased region" description="Acidic residues" evidence="1">
    <location>
        <begin position="152"/>
        <end position="162"/>
    </location>
</feature>
<feature type="compositionally biased region" description="Basic residues" evidence="1">
    <location>
        <begin position="243"/>
        <end position="252"/>
    </location>
</feature>
<dbReference type="AlphaFoldDB" id="A0A1A5ZYP2"/>
<organism evidence="2">
    <name type="scientific">Kwoniella dejecticola CBS 10117</name>
    <dbReference type="NCBI Taxonomy" id="1296121"/>
    <lineage>
        <taxon>Eukaryota</taxon>
        <taxon>Fungi</taxon>
        <taxon>Dikarya</taxon>
        <taxon>Basidiomycota</taxon>
        <taxon>Agaricomycotina</taxon>
        <taxon>Tremellomycetes</taxon>
        <taxon>Tremellales</taxon>
        <taxon>Cryptococcaceae</taxon>
        <taxon>Kwoniella</taxon>
    </lineage>
</organism>
<reference evidence="2" key="1">
    <citation type="submission" date="2013-07" db="EMBL/GenBank/DDBJ databases">
        <title>The Genome Sequence of Cryptococcus dejecticola CBS10117.</title>
        <authorList>
            <consortium name="The Broad Institute Genome Sequencing Platform"/>
            <person name="Cuomo C."/>
            <person name="Litvintseva A."/>
            <person name="Chen Y."/>
            <person name="Heitman J."/>
            <person name="Sun S."/>
            <person name="Springer D."/>
            <person name="Dromer F."/>
            <person name="Young S.K."/>
            <person name="Zeng Q."/>
            <person name="Gargeya S."/>
            <person name="Fitzgerald M."/>
            <person name="Abouelleil A."/>
            <person name="Alvarado L."/>
            <person name="Berlin A.M."/>
            <person name="Chapman S.B."/>
            <person name="Dewar J."/>
            <person name="Goldberg J."/>
            <person name="Griggs A."/>
            <person name="Gujja S."/>
            <person name="Hansen M."/>
            <person name="Howarth C."/>
            <person name="Imamovic A."/>
            <person name="Larimer J."/>
            <person name="McCowan C."/>
            <person name="Murphy C."/>
            <person name="Pearson M."/>
            <person name="Priest M."/>
            <person name="Roberts A."/>
            <person name="Saif S."/>
            <person name="Shea T."/>
            <person name="Sykes S."/>
            <person name="Wortman J."/>
            <person name="Nusbaum C."/>
            <person name="Birren B."/>
        </authorList>
    </citation>
    <scope>NUCLEOTIDE SEQUENCE [LARGE SCALE GENOMIC DNA]</scope>
    <source>
        <strain evidence="2">CBS 10117</strain>
    </source>
</reference>
<feature type="region of interest" description="Disordered" evidence="1">
    <location>
        <begin position="242"/>
        <end position="278"/>
    </location>
</feature>
<protein>
    <submittedName>
        <fullName evidence="2">Uncharacterized protein</fullName>
    </submittedName>
</protein>
<feature type="region of interest" description="Disordered" evidence="1">
    <location>
        <begin position="142"/>
        <end position="167"/>
    </location>
</feature>
<name>A0A1A5ZYP2_9TREE</name>
<feature type="compositionally biased region" description="Basic and acidic residues" evidence="1">
    <location>
        <begin position="376"/>
        <end position="388"/>
    </location>
</feature>
<dbReference type="VEuPathDB" id="FungiDB:I303_06480"/>
<proteinExistence type="predicted"/>
<reference evidence="3" key="3">
    <citation type="submission" date="2024-02" db="EMBL/GenBank/DDBJ databases">
        <title>Comparative genomics of Cryptococcus and Kwoniella reveals pathogenesis evolution and contrasting modes of karyotype evolution via chromosome fusion or intercentromeric recombination.</title>
        <authorList>
            <person name="Coelho M.A."/>
            <person name="David-Palma M."/>
            <person name="Shea T."/>
            <person name="Bowers K."/>
            <person name="McGinley-Smith S."/>
            <person name="Mohammad A.W."/>
            <person name="Gnirke A."/>
            <person name="Yurkov A.M."/>
            <person name="Nowrousian M."/>
            <person name="Sun S."/>
            <person name="Cuomo C.A."/>
            <person name="Heitman J."/>
        </authorList>
    </citation>
    <scope>NUCLEOTIDE SEQUENCE</scope>
    <source>
        <strain evidence="3">CBS 10117</strain>
    </source>
</reference>
<evidence type="ECO:0000313" key="2">
    <source>
        <dbReference type="EMBL" id="OBR82922.1"/>
    </source>
</evidence>
<gene>
    <name evidence="2" type="ORF">I303_06480</name>
    <name evidence="3" type="ORF">I303_107079</name>
</gene>
<feature type="compositionally biased region" description="Polar residues" evidence="1">
    <location>
        <begin position="46"/>
        <end position="59"/>
    </location>
</feature>
<reference evidence="3" key="2">
    <citation type="submission" date="2013-07" db="EMBL/GenBank/DDBJ databases">
        <authorList>
            <consortium name="The Broad Institute Genome Sequencing Platform"/>
            <person name="Cuomo C."/>
            <person name="Litvintseva A."/>
            <person name="Chen Y."/>
            <person name="Heitman J."/>
            <person name="Sun S."/>
            <person name="Springer D."/>
            <person name="Dromer F."/>
            <person name="Young S.K."/>
            <person name="Zeng Q."/>
            <person name="Gargeya S."/>
            <person name="Fitzgerald M."/>
            <person name="Abouelleil A."/>
            <person name="Alvarado L."/>
            <person name="Berlin A.M."/>
            <person name="Chapman S.B."/>
            <person name="Dewar J."/>
            <person name="Goldberg J."/>
            <person name="Griggs A."/>
            <person name="Gujja S."/>
            <person name="Hansen M."/>
            <person name="Howarth C."/>
            <person name="Imamovic A."/>
            <person name="Larimer J."/>
            <person name="McCowan C."/>
            <person name="Murphy C."/>
            <person name="Pearson M."/>
            <person name="Priest M."/>
            <person name="Roberts A."/>
            <person name="Saif S."/>
            <person name="Shea T."/>
            <person name="Sykes S."/>
            <person name="Wortman J."/>
            <person name="Nusbaum C."/>
            <person name="Birren B."/>
        </authorList>
    </citation>
    <scope>NUCLEOTIDE SEQUENCE</scope>
    <source>
        <strain evidence="3">CBS 10117</strain>
    </source>
</reference>
<dbReference type="OrthoDB" id="2565386at2759"/>
<feature type="region of interest" description="Disordered" evidence="1">
    <location>
        <begin position="369"/>
        <end position="487"/>
    </location>
</feature>
<keyword evidence="4" id="KW-1185">Reference proteome</keyword>
<dbReference type="EMBL" id="CP144538">
    <property type="protein sequence ID" value="WWC64469.1"/>
    <property type="molecule type" value="Genomic_DNA"/>
</dbReference>
<accession>A0A1A5ZYP2</accession>
<evidence type="ECO:0000313" key="4">
    <source>
        <dbReference type="Proteomes" id="UP000078595"/>
    </source>
</evidence>
<dbReference type="EMBL" id="KI894034">
    <property type="protein sequence ID" value="OBR82922.1"/>
    <property type="molecule type" value="Genomic_DNA"/>
</dbReference>
<evidence type="ECO:0000313" key="3">
    <source>
        <dbReference type="EMBL" id="WWC64469.1"/>
    </source>
</evidence>
<dbReference type="KEGG" id="kdj:28970179"/>
<sequence>MSNWNDQLYDWRAPQPNPQTPVSTYTSATRTQSAYVREESVDPSLLQHNTPSTLSNLSDTPRYYPATSFQSTNHVDPFQPRSLSFGTLDYPSTPSQTHQPLSISPQSLVTPHTAGLLVDISNDYGQLPMSFPDAWANSKEDRMNSPYHSYDDDPDSDPDSDPEFAGKEPVIYTDNNVITLSPQTAFDATTSPIAEIDESLIRQLEMEIQNQAEAQSSNALDVLTSPTSIQIPTLPIMSISNPKKARKTKQKKSTTVARPKDKKASSGRQHLLAQKKAGRSRMITAGLIKQKRATKAKKAPAQAVAVNHIEHSPSPVPATATASERVKLSRRNAQNKIAASTKSVLSDAQAVYSDGETTFKSKSKRLLPRTSIKVVRPRDTKKSKEARARAQKAGQSEDVPRLSIKGASIPIDPALQSPLPSPRQADRTAEDGPGDDDYCPSPVASDADSEESIPISRSSKKRRVQLEDGDEEWSESGPAKIRNRGRPKSIVDTGFNIVINKARGQPYHPGRQEQNVKAQSKYRNKVKYRADLMREFIQDVCSQNVKSVGFRRAQEKFLMAIHDADSSWAREYFPYPSRA</sequence>
<evidence type="ECO:0000256" key="1">
    <source>
        <dbReference type="SAM" id="MobiDB-lite"/>
    </source>
</evidence>
<dbReference type="Proteomes" id="UP000078595">
    <property type="component" value="Chromosome 9"/>
</dbReference>
<dbReference type="GeneID" id="28970179"/>
<feature type="region of interest" description="Disordered" evidence="1">
    <location>
        <begin position="1"/>
        <end position="61"/>
    </location>
</feature>
<feature type="compositionally biased region" description="Polar residues" evidence="1">
    <location>
        <begin position="20"/>
        <end position="34"/>
    </location>
</feature>
<dbReference type="RefSeq" id="XP_018260764.1">
    <property type="nucleotide sequence ID" value="XM_018409761.1"/>
</dbReference>